<organism evidence="2 3">
    <name type="scientific">Conoideocrella luteorostrata</name>
    <dbReference type="NCBI Taxonomy" id="1105319"/>
    <lineage>
        <taxon>Eukaryota</taxon>
        <taxon>Fungi</taxon>
        <taxon>Dikarya</taxon>
        <taxon>Ascomycota</taxon>
        <taxon>Pezizomycotina</taxon>
        <taxon>Sordariomycetes</taxon>
        <taxon>Hypocreomycetidae</taxon>
        <taxon>Hypocreales</taxon>
        <taxon>Clavicipitaceae</taxon>
        <taxon>Conoideocrella</taxon>
    </lineage>
</organism>
<reference evidence="2" key="1">
    <citation type="submission" date="2023-06" db="EMBL/GenBank/DDBJ databases">
        <title>Conoideocrella luteorostrata (Hypocreales: Clavicipitaceae), a potential biocontrol fungus for elongate hemlock scale in United States Christmas tree production areas.</title>
        <authorList>
            <person name="Barrett H."/>
            <person name="Lovett B."/>
            <person name="Macias A.M."/>
            <person name="Stajich J.E."/>
            <person name="Kasson M.T."/>
        </authorList>
    </citation>
    <scope>NUCLEOTIDE SEQUENCE</scope>
    <source>
        <strain evidence="2">ARSEF 14590</strain>
    </source>
</reference>
<sequence>MKYSAVILLFTSALALAAPAEDVAGVEDVATTPAEDITDGDFFANEIARGASQPHNLVYALKLTLTDLGQPCNVSTNVRPNRVVCPGAH</sequence>
<protein>
    <submittedName>
        <fullName evidence="2">Uncharacterized protein</fullName>
    </submittedName>
</protein>
<feature type="chain" id="PRO_5042474387" evidence="1">
    <location>
        <begin position="18"/>
        <end position="89"/>
    </location>
</feature>
<name>A0AAJ0CI18_9HYPO</name>
<evidence type="ECO:0000313" key="3">
    <source>
        <dbReference type="Proteomes" id="UP001251528"/>
    </source>
</evidence>
<proteinExistence type="predicted"/>
<keyword evidence="3" id="KW-1185">Reference proteome</keyword>
<dbReference type="Proteomes" id="UP001251528">
    <property type="component" value="Unassembled WGS sequence"/>
</dbReference>
<dbReference type="AlphaFoldDB" id="A0AAJ0CI18"/>
<evidence type="ECO:0000313" key="2">
    <source>
        <dbReference type="EMBL" id="KAK2593435.1"/>
    </source>
</evidence>
<gene>
    <name evidence="2" type="ORF">QQS21_008852</name>
</gene>
<keyword evidence="1" id="KW-0732">Signal</keyword>
<feature type="signal peptide" evidence="1">
    <location>
        <begin position="1"/>
        <end position="17"/>
    </location>
</feature>
<comment type="caution">
    <text evidence="2">The sequence shown here is derived from an EMBL/GenBank/DDBJ whole genome shotgun (WGS) entry which is preliminary data.</text>
</comment>
<accession>A0AAJ0CI18</accession>
<evidence type="ECO:0000256" key="1">
    <source>
        <dbReference type="SAM" id="SignalP"/>
    </source>
</evidence>
<dbReference type="EMBL" id="JASWJB010000211">
    <property type="protein sequence ID" value="KAK2593435.1"/>
    <property type="molecule type" value="Genomic_DNA"/>
</dbReference>